<proteinExistence type="inferred from homology"/>
<sequence length="250" mass="26076">MKTSARSLLALAALLTTALAAPTPANGVSFPITDLLDKDLTVEEYAAQLENQSVEERGLTKRQYNGDTYNQLTDGTACRPITVIYARGTTQAGNVGEAGSEGPTFFNALASRVGGISRLAIQGVNYPANVVGFLAGGDAAGATTMFNLINQAATRCPSTKIVVSGYSQGAQLVHTATQRLSAAQAARVTAVVTFGDADRDETFGPVAANKVLIICHEGDNICDNGIIITPEHRNYEIDAPTAAAFVAARV</sequence>
<dbReference type="GeneID" id="29117201"/>
<dbReference type="OMA" id="QWMADNC"/>
<dbReference type="GO" id="GO:0005576">
    <property type="term" value="C:extracellular region"/>
    <property type="evidence" value="ECO:0007669"/>
    <property type="project" value="UniProtKB-SubCell"/>
</dbReference>
<feature type="chain" id="PRO_5041001794" description="Cutinase" evidence="13">
    <location>
        <begin position="21"/>
        <end position="250"/>
    </location>
</feature>
<dbReference type="GO" id="GO:0050525">
    <property type="term" value="F:cutinase activity"/>
    <property type="evidence" value="ECO:0007669"/>
    <property type="project" value="UniProtKB-UniRule"/>
</dbReference>
<gene>
    <name evidence="15" type="ORF">AA0117_g3284</name>
    <name evidence="14" type="ORF">CC77DRAFT_409239</name>
</gene>
<evidence type="ECO:0000256" key="8">
    <source>
        <dbReference type="ARBA" id="ARBA00022801"/>
    </source>
</evidence>
<evidence type="ECO:0000256" key="13">
    <source>
        <dbReference type="RuleBase" id="RU361263"/>
    </source>
</evidence>
<dbReference type="KEGG" id="aalt:CC77DRAFT_409239"/>
<evidence type="ECO:0000256" key="12">
    <source>
        <dbReference type="PIRSR" id="PIRSR611150-2"/>
    </source>
</evidence>
<dbReference type="PRINTS" id="PR00129">
    <property type="entry name" value="CUTINASE"/>
</dbReference>
<evidence type="ECO:0000256" key="10">
    <source>
        <dbReference type="ARBA" id="ARBA00034045"/>
    </source>
</evidence>
<protein>
    <recommendedName>
        <fullName evidence="4 13">Cutinase</fullName>
        <ecNumber evidence="4 13">3.1.1.74</ecNumber>
    </recommendedName>
</protein>
<feature type="disulfide bond" evidence="12">
    <location>
        <begin position="215"/>
        <end position="222"/>
    </location>
</feature>
<feature type="signal peptide" evidence="13">
    <location>
        <begin position="1"/>
        <end position="20"/>
    </location>
</feature>
<evidence type="ECO:0000256" key="6">
    <source>
        <dbReference type="ARBA" id="ARBA00022525"/>
    </source>
</evidence>
<reference evidence="17" key="2">
    <citation type="journal article" date="2019" name="bioRxiv">
        <title>Genomics, evolutionary history and diagnostics of the Alternaria alternata species group including apple and Asian pear pathotypes.</title>
        <authorList>
            <person name="Armitage A.D."/>
            <person name="Cockerton H.M."/>
            <person name="Sreenivasaprasad S."/>
            <person name="Woodhall J.W."/>
            <person name="Lane C.R."/>
            <person name="Harrison R.J."/>
            <person name="Clarkson J.P."/>
        </authorList>
    </citation>
    <scope>NUCLEOTIDE SEQUENCE [LARGE SCALE GENOMIC DNA]</scope>
    <source>
        <strain evidence="17">FERA 1177</strain>
    </source>
</reference>
<evidence type="ECO:0000313" key="14">
    <source>
        <dbReference type="EMBL" id="OAG15987.1"/>
    </source>
</evidence>
<feature type="disulfide bond" evidence="12">
    <location>
        <begin position="78"/>
        <end position="156"/>
    </location>
</feature>
<accession>A0A177D9W0</accession>
<feature type="active site" description="Proton donor/acceptor" evidence="11">
    <location>
        <position position="232"/>
    </location>
</feature>
<dbReference type="SMR" id="A0A177D9W0"/>
<dbReference type="InterPro" id="IPR029058">
    <property type="entry name" value="AB_hydrolase_fold"/>
</dbReference>
<evidence type="ECO:0000256" key="1">
    <source>
        <dbReference type="ARBA" id="ARBA00004613"/>
    </source>
</evidence>
<keyword evidence="7 13" id="KW-0732">Signal</keyword>
<evidence type="ECO:0000256" key="4">
    <source>
        <dbReference type="ARBA" id="ARBA00013095"/>
    </source>
</evidence>
<dbReference type="Gene3D" id="3.40.50.1820">
    <property type="entry name" value="alpha/beta hydrolase"/>
    <property type="match status" value="1"/>
</dbReference>
<organism evidence="14 16">
    <name type="scientific">Alternaria alternata</name>
    <name type="common">Alternaria rot fungus</name>
    <name type="synonym">Torula alternata</name>
    <dbReference type="NCBI Taxonomy" id="5599"/>
    <lineage>
        <taxon>Eukaryota</taxon>
        <taxon>Fungi</taxon>
        <taxon>Dikarya</taxon>
        <taxon>Ascomycota</taxon>
        <taxon>Pezizomycotina</taxon>
        <taxon>Dothideomycetes</taxon>
        <taxon>Pleosporomycetidae</taxon>
        <taxon>Pleosporales</taxon>
        <taxon>Pleosporineae</taxon>
        <taxon>Pleosporaceae</taxon>
        <taxon>Alternaria</taxon>
        <taxon>Alternaria sect. Alternaria</taxon>
        <taxon>Alternaria alternata complex</taxon>
    </lineage>
</organism>
<evidence type="ECO:0000256" key="5">
    <source>
        <dbReference type="ARBA" id="ARBA00022487"/>
    </source>
</evidence>
<dbReference type="InterPro" id="IPR043580">
    <property type="entry name" value="CUTINASE_1"/>
</dbReference>
<reference evidence="15" key="3">
    <citation type="journal article" date="2019" name="J. ISSAAS">
        <title>Genomics, evolutionary history and diagnostics of the Alternaria alternata species group including apple and Asian pear pathotypes.</title>
        <authorList>
            <person name="Armitage A.D."/>
            <person name="Cockerton H.M."/>
            <person name="Sreenivasaprasad S."/>
            <person name="Woodhall J."/>
            <person name="Lane C."/>
            <person name="Harrison R.J."/>
            <person name="Clarkson J.P."/>
        </authorList>
    </citation>
    <scope>NUCLEOTIDE SEQUENCE</scope>
    <source>
        <strain evidence="15">FERA 1177</strain>
    </source>
</reference>
<dbReference type="EMBL" id="PDXD01000004">
    <property type="protein sequence ID" value="RYN80451.1"/>
    <property type="molecule type" value="Genomic_DNA"/>
</dbReference>
<reference evidence="14 16" key="1">
    <citation type="submission" date="2016-05" db="EMBL/GenBank/DDBJ databases">
        <title>Comparative analysis of secretome profiles of manganese(II)-oxidizing ascomycete fungi.</title>
        <authorList>
            <consortium name="DOE Joint Genome Institute"/>
            <person name="Zeiner C.A."/>
            <person name="Purvine S.O."/>
            <person name="Zink E.M."/>
            <person name="Wu S."/>
            <person name="Pasa-Tolic L."/>
            <person name="Chaput D.L."/>
            <person name="Haridas S."/>
            <person name="Grigoriev I.V."/>
            <person name="Santelli C.M."/>
            <person name="Hansel C.M."/>
        </authorList>
    </citation>
    <scope>NUCLEOTIDE SEQUENCE [LARGE SCALE GENOMIC DNA]</scope>
    <source>
        <strain evidence="14 16">SRC1lrK2f</strain>
    </source>
</reference>
<name>A0A177D9W0_ALTAL</name>
<dbReference type="RefSeq" id="XP_018381408.1">
    <property type="nucleotide sequence ID" value="XM_018531607.1"/>
</dbReference>
<dbReference type="PANTHER" id="PTHR48250">
    <property type="entry name" value="CUTINASE 2-RELATED"/>
    <property type="match status" value="1"/>
</dbReference>
<evidence type="ECO:0000313" key="15">
    <source>
        <dbReference type="EMBL" id="RYN80451.1"/>
    </source>
</evidence>
<keyword evidence="6 13" id="KW-0964">Secreted</keyword>
<dbReference type="InterPro" id="IPR011150">
    <property type="entry name" value="Cutinase_monf"/>
</dbReference>
<dbReference type="Proteomes" id="UP000291422">
    <property type="component" value="Unassembled WGS sequence"/>
</dbReference>
<comment type="similarity">
    <text evidence="3 13">Belongs to the cutinase family.</text>
</comment>
<evidence type="ECO:0000256" key="7">
    <source>
        <dbReference type="ARBA" id="ARBA00022729"/>
    </source>
</evidence>
<dbReference type="SMART" id="SM01110">
    <property type="entry name" value="Cutinase"/>
    <property type="match status" value="1"/>
</dbReference>
<dbReference type="EMBL" id="KV441491">
    <property type="protein sequence ID" value="OAG15987.1"/>
    <property type="molecule type" value="Genomic_DNA"/>
</dbReference>
<comment type="function">
    <text evidence="13">Catalyzes the hydrolysis of complex carboxylic polyesters found in the cell wall of plants. Degrades cutin, a macromolecule that forms the structure of the plant cuticle.</text>
</comment>
<evidence type="ECO:0000313" key="16">
    <source>
        <dbReference type="Proteomes" id="UP000077248"/>
    </source>
</evidence>
<dbReference type="GO" id="GO:0016052">
    <property type="term" value="P:carbohydrate catabolic process"/>
    <property type="evidence" value="ECO:0007669"/>
    <property type="project" value="TreeGrafter"/>
</dbReference>
<dbReference type="PROSITE" id="PS00155">
    <property type="entry name" value="CUTINASE_1"/>
    <property type="match status" value="1"/>
</dbReference>
<keyword evidence="8 13" id="KW-0378">Hydrolase</keyword>
<evidence type="ECO:0000256" key="3">
    <source>
        <dbReference type="ARBA" id="ARBA00007534"/>
    </source>
</evidence>
<dbReference type="AlphaFoldDB" id="A0A177D9W0"/>
<feature type="active site" description="Nucleophile" evidence="11">
    <location>
        <position position="167"/>
    </location>
</feature>
<evidence type="ECO:0000313" key="17">
    <source>
        <dbReference type="Proteomes" id="UP000291422"/>
    </source>
</evidence>
<feature type="active site" evidence="11">
    <location>
        <position position="219"/>
    </location>
</feature>
<dbReference type="VEuPathDB" id="FungiDB:CC77DRAFT_409239"/>
<dbReference type="EC" id="3.1.1.74" evidence="4 13"/>
<dbReference type="SUPFAM" id="SSF53474">
    <property type="entry name" value="alpha/beta-Hydrolases"/>
    <property type="match status" value="1"/>
</dbReference>
<keyword evidence="5 13" id="KW-0719">Serine esterase</keyword>
<keyword evidence="9 12" id="KW-1015">Disulfide bond</keyword>
<dbReference type="PANTHER" id="PTHR48250:SF2">
    <property type="entry name" value="CUTINASE"/>
    <property type="match status" value="1"/>
</dbReference>
<keyword evidence="16" id="KW-1185">Reference proteome</keyword>
<evidence type="ECO:0000256" key="2">
    <source>
        <dbReference type="ARBA" id="ARBA00004685"/>
    </source>
</evidence>
<dbReference type="Proteomes" id="UP000077248">
    <property type="component" value="Unassembled WGS sequence"/>
</dbReference>
<evidence type="ECO:0000256" key="11">
    <source>
        <dbReference type="PIRSR" id="PIRSR611150-1"/>
    </source>
</evidence>
<dbReference type="Pfam" id="PF01083">
    <property type="entry name" value="Cutinase"/>
    <property type="match status" value="1"/>
</dbReference>
<evidence type="ECO:0000256" key="9">
    <source>
        <dbReference type="ARBA" id="ARBA00023157"/>
    </source>
</evidence>
<comment type="catalytic activity">
    <reaction evidence="10 13">
        <text>cutin + H2O = cutin monomers.</text>
        <dbReference type="EC" id="3.1.1.74"/>
    </reaction>
</comment>
<dbReference type="InterPro" id="IPR000675">
    <property type="entry name" value="Cutinase/axe"/>
</dbReference>
<comment type="pathway">
    <text evidence="2">Mycotoxin biosynthesis.</text>
</comment>
<comment type="subcellular location">
    <subcellularLocation>
        <location evidence="1 13">Secreted</location>
    </subcellularLocation>
</comment>